<comment type="caution">
    <text evidence="1">The sequence shown here is derived from an EMBL/GenBank/DDBJ whole genome shotgun (WGS) entry which is preliminary data.</text>
</comment>
<proteinExistence type="predicted"/>
<dbReference type="Proteomes" id="UP001303046">
    <property type="component" value="Unassembled WGS sequence"/>
</dbReference>
<organism evidence="1 2">
    <name type="scientific">Necator americanus</name>
    <name type="common">Human hookworm</name>
    <dbReference type="NCBI Taxonomy" id="51031"/>
    <lineage>
        <taxon>Eukaryota</taxon>
        <taxon>Metazoa</taxon>
        <taxon>Ecdysozoa</taxon>
        <taxon>Nematoda</taxon>
        <taxon>Chromadorea</taxon>
        <taxon>Rhabditida</taxon>
        <taxon>Rhabditina</taxon>
        <taxon>Rhabditomorpha</taxon>
        <taxon>Strongyloidea</taxon>
        <taxon>Ancylostomatidae</taxon>
        <taxon>Bunostominae</taxon>
        <taxon>Necator</taxon>
    </lineage>
</organism>
<name>A0ABR1BMI6_NECAM</name>
<evidence type="ECO:0000313" key="2">
    <source>
        <dbReference type="Proteomes" id="UP001303046"/>
    </source>
</evidence>
<sequence>MQKLLSVRIGRLESLSRRGSCVGDCPPSSHRPLSNHLRKSFVSASATELFDRRFRRSIRSIYGKVAGFVCNFFKGNHKAFATPFSFGSL</sequence>
<protein>
    <submittedName>
        <fullName evidence="1">Uncharacterized protein</fullName>
    </submittedName>
</protein>
<gene>
    <name evidence="1" type="primary">Necator_chrI.g685</name>
    <name evidence="1" type="ORF">RB195_004563</name>
</gene>
<evidence type="ECO:0000313" key="1">
    <source>
        <dbReference type="EMBL" id="KAK6726318.1"/>
    </source>
</evidence>
<keyword evidence="2" id="KW-1185">Reference proteome</keyword>
<dbReference type="EMBL" id="JAVFWL010000001">
    <property type="protein sequence ID" value="KAK6726318.1"/>
    <property type="molecule type" value="Genomic_DNA"/>
</dbReference>
<reference evidence="1 2" key="1">
    <citation type="submission" date="2023-08" db="EMBL/GenBank/DDBJ databases">
        <title>A Necator americanus chromosomal reference genome.</title>
        <authorList>
            <person name="Ilik V."/>
            <person name="Petrzelkova K.J."/>
            <person name="Pardy F."/>
            <person name="Fuh T."/>
            <person name="Niatou-Singa F.S."/>
            <person name="Gouil Q."/>
            <person name="Baker L."/>
            <person name="Ritchie M.E."/>
            <person name="Jex A.R."/>
            <person name="Gazzola D."/>
            <person name="Li H."/>
            <person name="Toshio Fujiwara R."/>
            <person name="Zhan B."/>
            <person name="Aroian R.V."/>
            <person name="Pafco B."/>
            <person name="Schwarz E.M."/>
        </authorList>
    </citation>
    <scope>NUCLEOTIDE SEQUENCE [LARGE SCALE GENOMIC DNA]</scope>
    <source>
        <strain evidence="1 2">Aroian</strain>
        <tissue evidence="1">Whole animal</tissue>
    </source>
</reference>
<accession>A0ABR1BMI6</accession>